<evidence type="ECO:0000313" key="1">
    <source>
        <dbReference type="EMBL" id="HGT82979.1"/>
    </source>
</evidence>
<proteinExistence type="predicted"/>
<accession>A0A7J3M2E7</accession>
<evidence type="ECO:0008006" key="2">
    <source>
        <dbReference type="Google" id="ProtNLM"/>
    </source>
</evidence>
<sequence length="65" mass="7527">MTKIVHAQTVLPENVLEELKKKTGETATKDAIAKAVEHYLICPYTHQEPLEKRLEEVIKKKQKKE</sequence>
<reference evidence="1" key="1">
    <citation type="journal article" date="2020" name="mSystems">
        <title>Genome- and Community-Level Interaction Insights into Carbon Utilization and Element Cycling Functions of Hydrothermarchaeota in Hydrothermal Sediment.</title>
        <authorList>
            <person name="Zhou Z."/>
            <person name="Liu Y."/>
            <person name="Xu W."/>
            <person name="Pan J."/>
            <person name="Luo Z.H."/>
            <person name="Li M."/>
        </authorList>
    </citation>
    <scope>NUCLEOTIDE SEQUENCE [LARGE SCALE GENOMIC DNA]</scope>
    <source>
        <strain evidence="1">SpSt-587</strain>
    </source>
</reference>
<protein>
    <recommendedName>
        <fullName evidence="2">CopG family transcriptional regulator</fullName>
    </recommendedName>
</protein>
<dbReference type="Pfam" id="PF17341">
    <property type="entry name" value="DUF5371"/>
    <property type="match status" value="1"/>
</dbReference>
<dbReference type="InterPro" id="IPR020073">
    <property type="entry name" value="Uncharacterised_AF1718"/>
</dbReference>
<comment type="caution">
    <text evidence="1">The sequence shown here is derived from an EMBL/GenBank/DDBJ whole genome shotgun (WGS) entry which is preliminary data.</text>
</comment>
<dbReference type="AlphaFoldDB" id="A0A7J3M2E7"/>
<name>A0A7J3M2E7_ARCFL</name>
<gene>
    <name evidence="1" type="ORF">ENT52_04555</name>
</gene>
<organism evidence="1">
    <name type="scientific">Archaeoglobus fulgidus</name>
    <dbReference type="NCBI Taxonomy" id="2234"/>
    <lineage>
        <taxon>Archaea</taxon>
        <taxon>Methanobacteriati</taxon>
        <taxon>Methanobacteriota</taxon>
        <taxon>Archaeoglobi</taxon>
        <taxon>Archaeoglobales</taxon>
        <taxon>Archaeoglobaceae</taxon>
        <taxon>Archaeoglobus</taxon>
    </lineage>
</organism>
<dbReference type="EMBL" id="DSYZ01000089">
    <property type="protein sequence ID" value="HGT82979.1"/>
    <property type="molecule type" value="Genomic_DNA"/>
</dbReference>